<gene>
    <name evidence="1" type="ORF">Ddye_012085</name>
</gene>
<protein>
    <recommendedName>
        <fullName evidence="3">No apical meristem-associated C-terminal domain-containing protein</fullName>
    </recommendedName>
</protein>
<evidence type="ECO:0000313" key="2">
    <source>
        <dbReference type="Proteomes" id="UP001280121"/>
    </source>
</evidence>
<keyword evidence="2" id="KW-1185">Reference proteome</keyword>
<organism evidence="1 2">
    <name type="scientific">Dipteronia dyeriana</name>
    <dbReference type="NCBI Taxonomy" id="168575"/>
    <lineage>
        <taxon>Eukaryota</taxon>
        <taxon>Viridiplantae</taxon>
        <taxon>Streptophyta</taxon>
        <taxon>Embryophyta</taxon>
        <taxon>Tracheophyta</taxon>
        <taxon>Spermatophyta</taxon>
        <taxon>Magnoliopsida</taxon>
        <taxon>eudicotyledons</taxon>
        <taxon>Gunneridae</taxon>
        <taxon>Pentapetalae</taxon>
        <taxon>rosids</taxon>
        <taxon>malvids</taxon>
        <taxon>Sapindales</taxon>
        <taxon>Sapindaceae</taxon>
        <taxon>Hippocastanoideae</taxon>
        <taxon>Acereae</taxon>
        <taxon>Dipteronia</taxon>
    </lineage>
</organism>
<feature type="non-terminal residue" evidence="1">
    <location>
        <position position="1"/>
    </location>
</feature>
<reference evidence="1" key="1">
    <citation type="journal article" date="2023" name="Plant J.">
        <title>Genome sequences and population genomics provide insights into the demographic history, inbreeding, and mutation load of two 'living fossil' tree species of Dipteronia.</title>
        <authorList>
            <person name="Feng Y."/>
            <person name="Comes H.P."/>
            <person name="Chen J."/>
            <person name="Zhu S."/>
            <person name="Lu R."/>
            <person name="Zhang X."/>
            <person name="Li P."/>
            <person name="Qiu J."/>
            <person name="Olsen K.M."/>
            <person name="Qiu Y."/>
        </authorList>
    </citation>
    <scope>NUCLEOTIDE SEQUENCE</scope>
    <source>
        <strain evidence="1">KIB01</strain>
    </source>
</reference>
<name>A0AAD9X3T1_9ROSI</name>
<dbReference type="AlphaFoldDB" id="A0AAD9X3T1"/>
<evidence type="ECO:0000313" key="1">
    <source>
        <dbReference type="EMBL" id="KAK2652229.1"/>
    </source>
</evidence>
<accession>A0AAD9X3T1</accession>
<evidence type="ECO:0008006" key="3">
    <source>
        <dbReference type="Google" id="ProtNLM"/>
    </source>
</evidence>
<dbReference type="Proteomes" id="UP001280121">
    <property type="component" value="Unassembled WGS sequence"/>
</dbReference>
<dbReference type="EMBL" id="JANJYI010000004">
    <property type="protein sequence ID" value="KAK2652229.1"/>
    <property type="molecule type" value="Genomic_DNA"/>
</dbReference>
<comment type="caution">
    <text evidence="1">The sequence shown here is derived from an EMBL/GenBank/DDBJ whole genome shotgun (WGS) entry which is preliminary data.</text>
</comment>
<sequence length="73" mass="8316">LEACWAIMKDTAKWYHYVNSSNDECMRSLRGRQTLSSINLSDYGSSFSQSEGLECPRGRIASKTRKHKAKTDN</sequence>
<proteinExistence type="predicted"/>